<dbReference type="InterPro" id="IPR029063">
    <property type="entry name" value="SAM-dependent_MTases_sf"/>
</dbReference>
<dbReference type="PANTHER" id="PTHR43619:SF2">
    <property type="entry name" value="S-ADENOSYL-L-METHIONINE-DEPENDENT METHYLTRANSFERASES SUPERFAMILY PROTEIN"/>
    <property type="match status" value="1"/>
</dbReference>
<dbReference type="KEGG" id="hhg:XM38_046790"/>
<reference evidence="3 4" key="1">
    <citation type="journal article" date="2016" name="Biochim. Biophys. Acta">
        <title>Characterization of red-shifted phycobilisomes isolated from the chlorophyll f-containing cyanobacterium Halomicronema hongdechloris.</title>
        <authorList>
            <person name="Li Y."/>
            <person name="Lin Y."/>
            <person name="Garvey C.J."/>
            <person name="Birch D."/>
            <person name="Corkery R.W."/>
            <person name="Loughlin P.C."/>
            <person name="Scheer H."/>
            <person name="Willows R.D."/>
            <person name="Chen M."/>
        </authorList>
    </citation>
    <scope>NUCLEOTIDE SEQUENCE [LARGE SCALE GENOMIC DNA]</scope>
    <source>
        <strain evidence="3 4">C2206</strain>
    </source>
</reference>
<evidence type="ECO:0000256" key="2">
    <source>
        <dbReference type="ARBA" id="ARBA00022679"/>
    </source>
</evidence>
<dbReference type="Gene3D" id="3.40.50.150">
    <property type="entry name" value="Vaccinia Virus protein VP39"/>
    <property type="match status" value="1"/>
</dbReference>
<keyword evidence="2 3" id="KW-0808">Transferase</keyword>
<evidence type="ECO:0000313" key="4">
    <source>
        <dbReference type="Proteomes" id="UP000191901"/>
    </source>
</evidence>
<dbReference type="EC" id="2.1.1.-" evidence="3"/>
<dbReference type="EMBL" id="CP021983">
    <property type="protein sequence ID" value="ASC73707.1"/>
    <property type="molecule type" value="Genomic_DNA"/>
</dbReference>
<dbReference type="Proteomes" id="UP000191901">
    <property type="component" value="Chromosome"/>
</dbReference>
<sequence length="276" mass="31831">MTSTQKESADPLTGVAETLMITLYARYVETQRSDSFFQDPEAVEIVERTNYDFDKYAKGWASQLGVVVRVQEYDHITQQFLKAHPNAVVVNLGCGLCTRFTRLDNGGVRWYDVDFPEVIEFRQRFFQENDRYRFIPASILDFSWIDQIQHSVDQPLLILMEGVSPYLSEAENRSLILQIRDRLAPAEFVFDVLNRKSANHTARHDTVSKTDAEFKSGIDSGREVETWADGITLKDEVYYLAQFANYPKRLPLWARTLSFIMVPLGSISKLQKHQQS</sequence>
<dbReference type="SUPFAM" id="SSF53335">
    <property type="entry name" value="S-adenosyl-L-methionine-dependent methyltransferases"/>
    <property type="match status" value="1"/>
</dbReference>
<keyword evidence="1 3" id="KW-0489">Methyltransferase</keyword>
<dbReference type="AlphaFoldDB" id="A0A1Z3HU99"/>
<gene>
    <name evidence="3" type="ORF">XM38_046790</name>
</gene>
<name>A0A1Z3HU99_9CYAN</name>
<dbReference type="PIRSF" id="PIRSF028177">
    <property type="entry name" value="Polyketide_synth_Omtfrase_TcmP"/>
    <property type="match status" value="1"/>
</dbReference>
<dbReference type="GO" id="GO:0032259">
    <property type="term" value="P:methylation"/>
    <property type="evidence" value="ECO:0007669"/>
    <property type="project" value="UniProtKB-KW"/>
</dbReference>
<dbReference type="InterPro" id="IPR007213">
    <property type="entry name" value="Ppm1/Ppm2/Tcmp"/>
</dbReference>
<dbReference type="Pfam" id="PF04072">
    <property type="entry name" value="LCM"/>
    <property type="match status" value="1"/>
</dbReference>
<evidence type="ECO:0000256" key="1">
    <source>
        <dbReference type="ARBA" id="ARBA00022603"/>
    </source>
</evidence>
<accession>A0A1Z3HU99</accession>
<proteinExistence type="predicted"/>
<dbReference type="GO" id="GO:0008168">
    <property type="term" value="F:methyltransferase activity"/>
    <property type="evidence" value="ECO:0007669"/>
    <property type="project" value="UniProtKB-KW"/>
</dbReference>
<dbReference type="PANTHER" id="PTHR43619">
    <property type="entry name" value="S-ADENOSYL-L-METHIONINE-DEPENDENT METHYLTRANSFERASE YKTD-RELATED"/>
    <property type="match status" value="1"/>
</dbReference>
<protein>
    <submittedName>
        <fullName evidence="3">S-adenosyl-L-methionine-dependent methyltransferase</fullName>
        <ecNumber evidence="3">2.1.1.-</ecNumber>
    </submittedName>
</protein>
<dbReference type="OrthoDB" id="9800233at2"/>
<keyword evidence="4" id="KW-1185">Reference proteome</keyword>
<dbReference type="RefSeq" id="WP_080811383.1">
    <property type="nucleotide sequence ID" value="NZ_CP021983.2"/>
</dbReference>
<organism evidence="3 4">
    <name type="scientific">Halomicronema hongdechloris C2206</name>
    <dbReference type="NCBI Taxonomy" id="1641165"/>
    <lineage>
        <taxon>Bacteria</taxon>
        <taxon>Bacillati</taxon>
        <taxon>Cyanobacteriota</taxon>
        <taxon>Cyanophyceae</taxon>
        <taxon>Nodosilineales</taxon>
        <taxon>Nodosilineaceae</taxon>
        <taxon>Halomicronema</taxon>
    </lineage>
</organism>
<dbReference type="InterPro" id="IPR016874">
    <property type="entry name" value="TcmP-like"/>
</dbReference>
<evidence type="ECO:0000313" key="3">
    <source>
        <dbReference type="EMBL" id="ASC73707.1"/>
    </source>
</evidence>